<evidence type="ECO:0000256" key="1">
    <source>
        <dbReference type="ARBA" id="ARBA00010243"/>
    </source>
</evidence>
<dbReference type="InterPro" id="IPR037518">
    <property type="entry name" value="MPN"/>
</dbReference>
<dbReference type="Gene3D" id="3.40.140.10">
    <property type="entry name" value="Cytidine Deaminase, domain 2"/>
    <property type="match status" value="1"/>
</dbReference>
<keyword evidence="6" id="KW-0482">Metalloprotease</keyword>
<keyword evidence="10" id="KW-1185">Reference proteome</keyword>
<dbReference type="NCBIfam" id="TIGR00608">
    <property type="entry name" value="radc"/>
    <property type="match status" value="1"/>
</dbReference>
<organism evidence="9 10">
    <name type="scientific">Amedibacillus dolichus</name>
    <dbReference type="NCBI Taxonomy" id="31971"/>
    <lineage>
        <taxon>Bacteria</taxon>
        <taxon>Bacillati</taxon>
        <taxon>Bacillota</taxon>
        <taxon>Erysipelotrichia</taxon>
        <taxon>Erysipelotrichales</taxon>
        <taxon>Erysipelotrichaceae</taxon>
        <taxon>Amedibacillus</taxon>
    </lineage>
</organism>
<dbReference type="Pfam" id="PF04002">
    <property type="entry name" value="RadC"/>
    <property type="match status" value="1"/>
</dbReference>
<accession>A0A415PRP2</accession>
<dbReference type="CDD" id="cd08071">
    <property type="entry name" value="MPN_DUF2466"/>
    <property type="match status" value="1"/>
</dbReference>
<evidence type="ECO:0000259" key="8">
    <source>
        <dbReference type="PROSITE" id="PS50249"/>
    </source>
</evidence>
<keyword evidence="3" id="KW-0479">Metal-binding</keyword>
<dbReference type="PANTHER" id="PTHR30471:SF3">
    <property type="entry name" value="UPF0758 PROTEIN YEES-RELATED"/>
    <property type="match status" value="1"/>
</dbReference>
<dbReference type="Proteomes" id="UP000284868">
    <property type="component" value="Unassembled WGS sequence"/>
</dbReference>
<dbReference type="PANTHER" id="PTHR30471">
    <property type="entry name" value="DNA REPAIR PROTEIN RADC"/>
    <property type="match status" value="1"/>
</dbReference>
<evidence type="ECO:0000256" key="6">
    <source>
        <dbReference type="ARBA" id="ARBA00023049"/>
    </source>
</evidence>
<dbReference type="RefSeq" id="WP_118365142.1">
    <property type="nucleotide sequence ID" value="NZ_CAJKGD010000029.1"/>
</dbReference>
<reference evidence="9 10" key="1">
    <citation type="submission" date="2018-08" db="EMBL/GenBank/DDBJ databases">
        <title>A genome reference for cultivated species of the human gut microbiota.</title>
        <authorList>
            <person name="Zou Y."/>
            <person name="Xue W."/>
            <person name="Luo G."/>
        </authorList>
    </citation>
    <scope>NUCLEOTIDE SEQUENCE [LARGE SCALE GENOMIC DNA]</scope>
    <source>
        <strain evidence="9 10">AF35-6BH</strain>
    </source>
</reference>
<keyword evidence="4" id="KW-0378">Hydrolase</keyword>
<dbReference type="EMBL" id="QRPK01000001">
    <property type="protein sequence ID" value="RHM15384.1"/>
    <property type="molecule type" value="Genomic_DNA"/>
</dbReference>
<dbReference type="GO" id="GO:0046872">
    <property type="term" value="F:metal ion binding"/>
    <property type="evidence" value="ECO:0007669"/>
    <property type="project" value="UniProtKB-KW"/>
</dbReference>
<dbReference type="InterPro" id="IPR046778">
    <property type="entry name" value="UPF0758_N"/>
</dbReference>
<protein>
    <submittedName>
        <fullName evidence="9">JAB domain-containing protein</fullName>
    </submittedName>
</protein>
<dbReference type="InterPro" id="IPR025657">
    <property type="entry name" value="RadC_JAB"/>
</dbReference>
<sequence>MKVKEMQLHQRPREKALMHGIEALSNRELIALLLRNGTRSQSVLELADEVLNRYSSLGSLGQASLTELMEIDGIKQAKAIELQAAFALGKRIAFDVLKESEAISSPQKLSEWLMQQIGFQQQEHFLVVFLNQRNQILAYKTLFVGTLTSANVHPREIFKEAMRIGCAKIICAHNHPSGNPQVSDADITITQQIMECGQLVSIPLLDHIVVGGNRYVSLREEGYMREI</sequence>
<evidence type="ECO:0000256" key="5">
    <source>
        <dbReference type="ARBA" id="ARBA00022833"/>
    </source>
</evidence>
<dbReference type="AlphaFoldDB" id="A0A415PRP2"/>
<dbReference type="PROSITE" id="PS01302">
    <property type="entry name" value="UPF0758"/>
    <property type="match status" value="1"/>
</dbReference>
<dbReference type="GO" id="GO:0008237">
    <property type="term" value="F:metallopeptidase activity"/>
    <property type="evidence" value="ECO:0007669"/>
    <property type="project" value="UniProtKB-KW"/>
</dbReference>
<gene>
    <name evidence="9" type="ORF">DWZ83_00465</name>
</gene>
<evidence type="ECO:0000313" key="9">
    <source>
        <dbReference type="EMBL" id="RHM15384.1"/>
    </source>
</evidence>
<dbReference type="InterPro" id="IPR001405">
    <property type="entry name" value="UPF0758"/>
</dbReference>
<dbReference type="NCBIfam" id="NF000642">
    <property type="entry name" value="PRK00024.1"/>
    <property type="match status" value="1"/>
</dbReference>
<evidence type="ECO:0000313" key="10">
    <source>
        <dbReference type="Proteomes" id="UP000284868"/>
    </source>
</evidence>
<feature type="domain" description="MPN" evidence="8">
    <location>
        <begin position="102"/>
        <end position="224"/>
    </location>
</feature>
<dbReference type="GO" id="GO:0006508">
    <property type="term" value="P:proteolysis"/>
    <property type="evidence" value="ECO:0007669"/>
    <property type="project" value="UniProtKB-KW"/>
</dbReference>
<dbReference type="InterPro" id="IPR020891">
    <property type="entry name" value="UPF0758_CS"/>
</dbReference>
<dbReference type="PROSITE" id="PS50249">
    <property type="entry name" value="MPN"/>
    <property type="match status" value="1"/>
</dbReference>
<dbReference type="OrthoDB" id="9804482at2"/>
<name>A0A415PRP2_9FIRM</name>
<evidence type="ECO:0000256" key="3">
    <source>
        <dbReference type="ARBA" id="ARBA00022723"/>
    </source>
</evidence>
<comment type="caution">
    <text evidence="9">The sequence shown here is derived from an EMBL/GenBank/DDBJ whole genome shotgun (WGS) entry which is preliminary data.</text>
</comment>
<dbReference type="InterPro" id="IPR010994">
    <property type="entry name" value="RuvA_2-like"/>
</dbReference>
<evidence type="ECO:0000256" key="4">
    <source>
        <dbReference type="ARBA" id="ARBA00022801"/>
    </source>
</evidence>
<keyword evidence="2" id="KW-0645">Protease</keyword>
<proteinExistence type="inferred from homology"/>
<evidence type="ECO:0000256" key="7">
    <source>
        <dbReference type="RuleBase" id="RU003797"/>
    </source>
</evidence>
<evidence type="ECO:0000256" key="2">
    <source>
        <dbReference type="ARBA" id="ARBA00022670"/>
    </source>
</evidence>
<dbReference type="SUPFAM" id="SSF47781">
    <property type="entry name" value="RuvA domain 2-like"/>
    <property type="match status" value="1"/>
</dbReference>
<keyword evidence="5" id="KW-0862">Zinc</keyword>
<comment type="similarity">
    <text evidence="1 7">Belongs to the UPF0758 family.</text>
</comment>
<dbReference type="Pfam" id="PF20582">
    <property type="entry name" value="UPF0758_N"/>
    <property type="match status" value="1"/>
</dbReference>